<evidence type="ECO:0000313" key="4">
    <source>
        <dbReference type="Proteomes" id="UP000663942"/>
    </source>
</evidence>
<feature type="signal peptide" evidence="1">
    <location>
        <begin position="1"/>
        <end position="28"/>
    </location>
</feature>
<evidence type="ECO:0000313" key="3">
    <source>
        <dbReference type="EMBL" id="QTC89456.1"/>
    </source>
</evidence>
<keyword evidence="1" id="KW-0732">Signal</keyword>
<sequence length="384" mass="42573">MFKRIGATFALALSLGASLLAAAAPVNAEVFTIAVVSDTQNYADITLPQPRGADTFNQQMRYLVDTRQDKNLAFVTFVGDIVQHGDGQFRQPVPQAEGEYRDFDTREEWDIANRAISILSRSDLPFGMVPGNHDYDNYAWWTQDGGPGASKPLTGGRTWNLYFGPASRHFVGKAWYGGASDNGLNSYQTFVGGGQEFLHLSLEMEPPQTALDWAQGVIDAHPGLPVMITTHEWLRPDAQERSNGYDSYFPGADNLTPDQIWDRFIRQNAMIFMVLSGHNYTRPVDGVSNGENLRIDLNDAGHPVYQLIQDYQGNTVGPEGTAGSANGGAGWLRFMAFDTETRKIRFYTYSTLLDRHAGLDGEATFGVAPERSAFELDFPPQLRR</sequence>
<reference evidence="3 4" key="1">
    <citation type="submission" date="2020-09" db="EMBL/GenBank/DDBJ databases">
        <title>Brevundimonas sp. LVF1 isolated from an oligotrophic pond in Goettingen, Germany.</title>
        <authorList>
            <person name="Friedrich I."/>
            <person name="Klassen A."/>
            <person name="Neubauer H."/>
            <person name="Schneider D."/>
            <person name="Hertel R."/>
            <person name="Daniel R."/>
        </authorList>
    </citation>
    <scope>NUCLEOTIDE SEQUENCE [LARGE SCALE GENOMIC DNA]</scope>
    <source>
        <strain evidence="3 4">LVF1</strain>
    </source>
</reference>
<evidence type="ECO:0000256" key="1">
    <source>
        <dbReference type="SAM" id="SignalP"/>
    </source>
</evidence>
<organism evidence="3 4">
    <name type="scientific">Brevundimonas pondensis</name>
    <dbReference type="NCBI Taxonomy" id="2774189"/>
    <lineage>
        <taxon>Bacteria</taxon>
        <taxon>Pseudomonadati</taxon>
        <taxon>Pseudomonadota</taxon>
        <taxon>Alphaproteobacteria</taxon>
        <taxon>Caulobacterales</taxon>
        <taxon>Caulobacteraceae</taxon>
        <taxon>Brevundimonas</taxon>
    </lineage>
</organism>
<dbReference type="Proteomes" id="UP000663942">
    <property type="component" value="Chromosome"/>
</dbReference>
<accession>A0ABX7SP20</accession>
<feature type="domain" description="Calcineurin-like phosphoesterase" evidence="2">
    <location>
        <begin position="32"/>
        <end position="278"/>
    </location>
</feature>
<feature type="chain" id="PRO_5045580650" evidence="1">
    <location>
        <begin position="29"/>
        <end position="384"/>
    </location>
</feature>
<proteinExistence type="predicted"/>
<gene>
    <name evidence="3" type="ORF">IFE19_04300</name>
</gene>
<dbReference type="EMBL" id="CP062006">
    <property type="protein sequence ID" value="QTC89456.1"/>
    <property type="molecule type" value="Genomic_DNA"/>
</dbReference>
<dbReference type="InterPro" id="IPR004843">
    <property type="entry name" value="Calcineurin-like_PHP"/>
</dbReference>
<dbReference type="Gene3D" id="3.60.21.10">
    <property type="match status" value="1"/>
</dbReference>
<name>A0ABX7SP20_9CAUL</name>
<dbReference type="PANTHER" id="PTHR43143">
    <property type="entry name" value="METALLOPHOSPHOESTERASE, CALCINEURIN SUPERFAMILY"/>
    <property type="match status" value="1"/>
</dbReference>
<dbReference type="Pfam" id="PF00149">
    <property type="entry name" value="Metallophos"/>
    <property type="match status" value="1"/>
</dbReference>
<dbReference type="InterPro" id="IPR029052">
    <property type="entry name" value="Metallo-depent_PP-like"/>
</dbReference>
<protein>
    <submittedName>
        <fullName evidence="3">Metallophosphoesterase</fullName>
    </submittedName>
</protein>
<keyword evidence="4" id="KW-1185">Reference proteome</keyword>
<evidence type="ECO:0000259" key="2">
    <source>
        <dbReference type="Pfam" id="PF00149"/>
    </source>
</evidence>
<dbReference type="SUPFAM" id="SSF56300">
    <property type="entry name" value="Metallo-dependent phosphatases"/>
    <property type="match status" value="1"/>
</dbReference>
<dbReference type="InterPro" id="IPR051918">
    <property type="entry name" value="STPP_CPPED1"/>
</dbReference>
<dbReference type="PANTHER" id="PTHR43143:SF5">
    <property type="entry name" value="SECRETED PROTEIN"/>
    <property type="match status" value="1"/>
</dbReference>